<dbReference type="AlphaFoldDB" id="A0A8X8C4P2"/>
<gene>
    <name evidence="1" type="ORF">POTOM_056566</name>
</gene>
<sequence>MQLAPMMPPIACKGAEYSQPLCFGRSTTVSSASESSALNFVYGRRKINSVTFLSGHAPAMPKRSGDECLSSDDPSAASFEAERVHSSGIFMIDNGLVACIAKDINHLMEKALCFFDSSRCRRCWWTCSVGSIILCQFSSRFVGVLRELKHPLVQELNSNKPSKLGSIGNWLQCIQSIDDAAEGGNVTMWKVAQVNQITISSLG</sequence>
<comment type="caution">
    <text evidence="1">The sequence shown here is derived from an EMBL/GenBank/DDBJ whole genome shotgun (WGS) entry which is preliminary data.</text>
</comment>
<protein>
    <submittedName>
        <fullName evidence="1">Uncharacterized protein</fullName>
    </submittedName>
</protein>
<keyword evidence="2" id="KW-1185">Reference proteome</keyword>
<accession>A0A8X8C4P2</accession>
<evidence type="ECO:0000313" key="2">
    <source>
        <dbReference type="Proteomes" id="UP000886885"/>
    </source>
</evidence>
<dbReference type="Proteomes" id="UP000886885">
    <property type="component" value="Chromosome 18A"/>
</dbReference>
<reference evidence="1" key="1">
    <citation type="journal article" date="2020" name="bioRxiv">
        <title>Hybrid origin of Populus tomentosa Carr. identified through genome sequencing and phylogenomic analysis.</title>
        <authorList>
            <person name="An X."/>
            <person name="Gao K."/>
            <person name="Chen Z."/>
            <person name="Li J."/>
            <person name="Yang X."/>
            <person name="Yang X."/>
            <person name="Zhou J."/>
            <person name="Guo T."/>
            <person name="Zhao T."/>
            <person name="Huang S."/>
            <person name="Miao D."/>
            <person name="Khan W.U."/>
            <person name="Rao P."/>
            <person name="Ye M."/>
            <person name="Lei B."/>
            <person name="Liao W."/>
            <person name="Wang J."/>
            <person name="Ji L."/>
            <person name="Li Y."/>
            <person name="Guo B."/>
            <person name="Mustafa N.S."/>
            <person name="Li S."/>
            <person name="Yun Q."/>
            <person name="Keller S.R."/>
            <person name="Mao J."/>
            <person name="Zhang R."/>
            <person name="Strauss S.H."/>
        </authorList>
    </citation>
    <scope>NUCLEOTIDE SEQUENCE</scope>
    <source>
        <strain evidence="1">GM15</strain>
        <tissue evidence="1">Leaf</tissue>
    </source>
</reference>
<organism evidence="1 2">
    <name type="scientific">Populus tomentosa</name>
    <name type="common">Chinese white poplar</name>
    <dbReference type="NCBI Taxonomy" id="118781"/>
    <lineage>
        <taxon>Eukaryota</taxon>
        <taxon>Viridiplantae</taxon>
        <taxon>Streptophyta</taxon>
        <taxon>Embryophyta</taxon>
        <taxon>Tracheophyta</taxon>
        <taxon>Spermatophyta</taxon>
        <taxon>Magnoliopsida</taxon>
        <taxon>eudicotyledons</taxon>
        <taxon>Gunneridae</taxon>
        <taxon>Pentapetalae</taxon>
        <taxon>rosids</taxon>
        <taxon>fabids</taxon>
        <taxon>Malpighiales</taxon>
        <taxon>Salicaceae</taxon>
        <taxon>Saliceae</taxon>
        <taxon>Populus</taxon>
    </lineage>
</organism>
<dbReference type="EMBL" id="JAAWWB010000035">
    <property type="protein sequence ID" value="KAG6741082.1"/>
    <property type="molecule type" value="Genomic_DNA"/>
</dbReference>
<name>A0A8X8C4P2_POPTO</name>
<proteinExistence type="predicted"/>
<evidence type="ECO:0000313" key="1">
    <source>
        <dbReference type="EMBL" id="KAG6741082.1"/>
    </source>
</evidence>